<keyword evidence="1" id="KW-0472">Membrane</keyword>
<evidence type="ECO:0000313" key="3">
    <source>
        <dbReference type="Proteomes" id="UP001243195"/>
    </source>
</evidence>
<dbReference type="GO" id="GO:0043683">
    <property type="term" value="P:type IV pilus assembly"/>
    <property type="evidence" value="ECO:0007669"/>
    <property type="project" value="InterPro"/>
</dbReference>
<keyword evidence="1" id="KW-0812">Transmembrane</keyword>
<gene>
    <name evidence="2" type="ORF">RFH51_12635</name>
</gene>
<dbReference type="InterPro" id="IPR032092">
    <property type="entry name" value="PilW"/>
</dbReference>
<evidence type="ECO:0000313" key="2">
    <source>
        <dbReference type="EMBL" id="MDQ9072305.1"/>
    </source>
</evidence>
<protein>
    <submittedName>
        <fullName evidence="2">PilW family protein</fullName>
    </submittedName>
</protein>
<dbReference type="AlphaFoldDB" id="A0AAW8JM67"/>
<dbReference type="PROSITE" id="PS00409">
    <property type="entry name" value="PROKAR_NTER_METHYL"/>
    <property type="match status" value="1"/>
</dbReference>
<dbReference type="EMBL" id="JAVIDA010000018">
    <property type="protein sequence ID" value="MDQ9072305.1"/>
    <property type="molecule type" value="Genomic_DNA"/>
</dbReference>
<reference evidence="2" key="1">
    <citation type="submission" date="2023-08" db="EMBL/GenBank/DDBJ databases">
        <title>Emergence of clinically-relevant ST2 carbapenem-resistant Acinetobacter baumannii strains in hospital sewages in Zhejiang, East of China.</title>
        <authorList>
            <person name="Kaichao C."/>
            <person name="Zhang R."/>
        </authorList>
    </citation>
    <scope>NUCLEOTIDE SEQUENCE</scope>
    <source>
        <strain evidence="2">M-SY-60</strain>
    </source>
</reference>
<feature type="transmembrane region" description="Helical" evidence="1">
    <location>
        <begin position="6"/>
        <end position="30"/>
    </location>
</feature>
<dbReference type="NCBIfam" id="TIGR02532">
    <property type="entry name" value="IV_pilin_GFxxxE"/>
    <property type="match status" value="1"/>
</dbReference>
<dbReference type="RefSeq" id="WP_308956725.1">
    <property type="nucleotide sequence ID" value="NZ_JAVICY010000021.1"/>
</dbReference>
<dbReference type="Pfam" id="PF07963">
    <property type="entry name" value="N_methyl"/>
    <property type="match status" value="1"/>
</dbReference>
<dbReference type="InterPro" id="IPR012902">
    <property type="entry name" value="N_methyl_site"/>
</dbReference>
<sequence>MNNKGFTLLELMLSIALGLIILSAALIIFITGHKSYLMQQGSSDLQDNANFGLNYIVHDIRFANLNNPRSSINDTLNLGGIVISQANVPVQDGLSSDYLSKSATGPSAVTEGSGSSLKSDVLVIQYKPVVAGVDCEGSEIKPDGSMVIQRYFLREDSNAESTEPSKLALVCDAGRYIENKKMDGLGLNSQVIMKRVEYFRVLLEVVNLSQQTRFMDIATYNAQSLKPRIVAVAIGVLARSPSSVGAYKNNNSLDQYKVLDKTVKENSNTNSTRYIRQVITQHVALRNGLGDREQDVNEK</sequence>
<dbReference type="Pfam" id="PF16074">
    <property type="entry name" value="PilW"/>
    <property type="match status" value="1"/>
</dbReference>
<keyword evidence="1" id="KW-1133">Transmembrane helix</keyword>
<organism evidence="2 3">
    <name type="scientific">Acinetobacter gerneri</name>
    <dbReference type="NCBI Taxonomy" id="202952"/>
    <lineage>
        <taxon>Bacteria</taxon>
        <taxon>Pseudomonadati</taxon>
        <taxon>Pseudomonadota</taxon>
        <taxon>Gammaproteobacteria</taxon>
        <taxon>Moraxellales</taxon>
        <taxon>Moraxellaceae</taxon>
        <taxon>Acinetobacter</taxon>
    </lineage>
</organism>
<comment type="caution">
    <text evidence="2">The sequence shown here is derived from an EMBL/GenBank/DDBJ whole genome shotgun (WGS) entry which is preliminary data.</text>
</comment>
<name>A0AAW8JM67_9GAMM</name>
<evidence type="ECO:0000256" key="1">
    <source>
        <dbReference type="SAM" id="Phobius"/>
    </source>
</evidence>
<accession>A0AAW8JM67</accession>
<proteinExistence type="predicted"/>
<dbReference type="Proteomes" id="UP001243195">
    <property type="component" value="Unassembled WGS sequence"/>
</dbReference>